<keyword evidence="2" id="KW-1185">Reference proteome</keyword>
<name>A0A1A9X3B5_9MUSC</name>
<accession>A0A1A9X3B5</accession>
<dbReference type="AlphaFoldDB" id="A0A1A9X3B5"/>
<reference evidence="1" key="2">
    <citation type="submission" date="2020-05" db="UniProtKB">
        <authorList>
            <consortium name="EnsemblMetazoa"/>
        </authorList>
    </citation>
    <scope>IDENTIFICATION</scope>
    <source>
        <strain evidence="1">IAEA</strain>
    </source>
</reference>
<dbReference type="VEuPathDB" id="VectorBase:GBRI042746"/>
<dbReference type="EnsemblMetazoa" id="GBRI042746-RA">
    <property type="protein sequence ID" value="GBRI042746-PA"/>
    <property type="gene ID" value="GBRI042746"/>
</dbReference>
<evidence type="ECO:0000313" key="2">
    <source>
        <dbReference type="Proteomes" id="UP000091820"/>
    </source>
</evidence>
<proteinExistence type="predicted"/>
<dbReference type="Proteomes" id="UP000091820">
    <property type="component" value="Unassembled WGS sequence"/>
</dbReference>
<dbReference type="Pfam" id="PF05306">
    <property type="entry name" value="DUF733"/>
    <property type="match status" value="1"/>
</dbReference>
<evidence type="ECO:0000313" key="1">
    <source>
        <dbReference type="EnsemblMetazoa" id="GBRI042746-PA"/>
    </source>
</evidence>
<organism evidence="1 2">
    <name type="scientific">Glossina brevipalpis</name>
    <dbReference type="NCBI Taxonomy" id="37001"/>
    <lineage>
        <taxon>Eukaryota</taxon>
        <taxon>Metazoa</taxon>
        <taxon>Ecdysozoa</taxon>
        <taxon>Arthropoda</taxon>
        <taxon>Hexapoda</taxon>
        <taxon>Insecta</taxon>
        <taxon>Pterygota</taxon>
        <taxon>Neoptera</taxon>
        <taxon>Endopterygota</taxon>
        <taxon>Diptera</taxon>
        <taxon>Brachycera</taxon>
        <taxon>Muscomorpha</taxon>
        <taxon>Hippoboscoidea</taxon>
        <taxon>Glossinidae</taxon>
        <taxon>Glossina</taxon>
    </lineage>
</organism>
<reference evidence="2" key="1">
    <citation type="submission" date="2014-03" db="EMBL/GenBank/DDBJ databases">
        <authorList>
            <person name="Aksoy S."/>
            <person name="Warren W."/>
            <person name="Wilson R.K."/>
        </authorList>
    </citation>
    <scope>NUCLEOTIDE SEQUENCE [LARGE SCALE GENOMIC DNA]</scope>
    <source>
        <strain evidence="2">IAEA</strain>
    </source>
</reference>
<protein>
    <submittedName>
        <fullName evidence="1">Uncharacterized protein</fullName>
    </submittedName>
</protein>
<sequence length="101" mass="12126">MPFSFVLHVSPECWLEHMACAFSQRKQELRLRRVHQKTLKKAKLQLTQNLINRSMKSVKELSFEDLETVFQEMLYSENLEYEIELIKEMEQNIIIKSHVSK</sequence>
<dbReference type="InterPro" id="IPR007970">
    <property type="entry name" value="DUF733"/>
</dbReference>